<evidence type="ECO:0000256" key="1">
    <source>
        <dbReference type="ARBA" id="ARBA00006964"/>
    </source>
</evidence>
<evidence type="ECO:0000313" key="6">
    <source>
        <dbReference type="Proteomes" id="UP001180087"/>
    </source>
</evidence>
<accession>A0ABY9KS17</accession>
<dbReference type="PANTHER" id="PTHR13799">
    <property type="entry name" value="NGG1 INTERACTING FACTOR 3"/>
    <property type="match status" value="1"/>
</dbReference>
<dbReference type="PANTHER" id="PTHR13799:SF14">
    <property type="entry name" value="GTP CYCLOHYDROLASE 1 TYPE 2 HOMOLOG"/>
    <property type="match status" value="1"/>
</dbReference>
<gene>
    <name evidence="5" type="ORF">QR721_07940</name>
</gene>
<organism evidence="5 6">
    <name type="scientific">Aciduricibacillus chroicocephali</name>
    <dbReference type="NCBI Taxonomy" id="3054939"/>
    <lineage>
        <taxon>Bacteria</taxon>
        <taxon>Bacillati</taxon>
        <taxon>Bacillota</taxon>
        <taxon>Bacilli</taxon>
        <taxon>Bacillales</taxon>
        <taxon>Bacillaceae</taxon>
        <taxon>Aciduricibacillus</taxon>
    </lineage>
</organism>
<dbReference type="InterPro" id="IPR002678">
    <property type="entry name" value="DUF34/NIF3"/>
</dbReference>
<protein>
    <recommendedName>
        <fullName evidence="2 4">GTP cyclohydrolase 1 type 2 homolog</fullName>
    </recommendedName>
</protein>
<dbReference type="Gene3D" id="3.30.70.120">
    <property type="match status" value="1"/>
</dbReference>
<dbReference type="SUPFAM" id="SSF102705">
    <property type="entry name" value="NIF3 (NGG1p interacting factor 3)-like"/>
    <property type="match status" value="1"/>
</dbReference>
<dbReference type="Pfam" id="PF01784">
    <property type="entry name" value="DUF34_NIF3"/>
    <property type="match status" value="1"/>
</dbReference>
<dbReference type="EMBL" id="CP129113">
    <property type="protein sequence ID" value="WLV23580.1"/>
    <property type="molecule type" value="Genomic_DNA"/>
</dbReference>
<name>A0ABY9KS17_9BACI</name>
<dbReference type="InterPro" id="IPR036069">
    <property type="entry name" value="DUF34/NIF3_sf"/>
</dbReference>
<dbReference type="NCBIfam" id="TIGR00486">
    <property type="entry name" value="YbgI_SA1388"/>
    <property type="match status" value="1"/>
</dbReference>
<evidence type="ECO:0000256" key="4">
    <source>
        <dbReference type="PIRNR" id="PIRNR037489"/>
    </source>
</evidence>
<dbReference type="Proteomes" id="UP001180087">
    <property type="component" value="Chromosome"/>
</dbReference>
<proteinExistence type="inferred from homology"/>
<dbReference type="RefSeq" id="WP_348025727.1">
    <property type="nucleotide sequence ID" value="NZ_CP129113.1"/>
</dbReference>
<keyword evidence="3 4" id="KW-0479">Metal-binding</keyword>
<reference evidence="5" key="1">
    <citation type="submission" date="2023-06" db="EMBL/GenBank/DDBJ databases">
        <title>A Treasure from Seagulls: Isolation and Description of Aciduricobacillus qingdaonensis gen. nov., sp. nov., a Rare Obligately Uric Acid-utilizing Member in the Family Bacillaceae.</title>
        <authorList>
            <person name="Liu W."/>
            <person name="Wang B."/>
        </authorList>
    </citation>
    <scope>NUCLEOTIDE SEQUENCE</scope>
    <source>
        <strain evidence="5">44XB</strain>
    </source>
</reference>
<dbReference type="InterPro" id="IPR015867">
    <property type="entry name" value="N-reg_PII/ATP_PRibTrfase_C"/>
</dbReference>
<dbReference type="Gene3D" id="3.40.1390.30">
    <property type="entry name" value="NIF3 (NGG1p interacting factor 3)-like"/>
    <property type="match status" value="1"/>
</dbReference>
<evidence type="ECO:0000256" key="2">
    <source>
        <dbReference type="ARBA" id="ARBA00022112"/>
    </source>
</evidence>
<sequence length="367" mass="40448">MVRNSDIFQAIERWAPKWLASSWDNVGLQVGSTSRESKKVLVTLDVLENVADEAIQEGADLIIAHHPLMFKPLKKLDTDSPKGRIIEKLIENKISVYAAHTNLDIANHGMNDILAKLLGLQNTVHMIEEKSEKLLKVAVYIPKDHESELRSSLGEAGAGHIGNYSHCTFRYAGTGTFKPDSGTNPFIGEEGKLEQVDEVKVETIIKEAELNSILEVIHSKHPYEEPAIDIYALENKGVTYGLGKVGTLEESMTLESFAKFVKERLGMDHLRYIGEPTKLVSSCAVLGGSGEKYIEDARRSGVDVYVTGDVSFHTAQDAEAMGLAVVDAGHYIEKAIKKEIAAYLEEVFGTELEVNISASCTDPFRFV</sequence>
<comment type="similarity">
    <text evidence="1 4">Belongs to the GTP cyclohydrolase I type 2/NIF3 family.</text>
</comment>
<dbReference type="InterPro" id="IPR017221">
    <property type="entry name" value="DUF34/NIF3_bac"/>
</dbReference>
<keyword evidence="6" id="KW-1185">Reference proteome</keyword>
<evidence type="ECO:0000256" key="3">
    <source>
        <dbReference type="ARBA" id="ARBA00022723"/>
    </source>
</evidence>
<evidence type="ECO:0000313" key="5">
    <source>
        <dbReference type="EMBL" id="WLV23580.1"/>
    </source>
</evidence>
<dbReference type="PIRSF" id="PIRSF037489">
    <property type="entry name" value="UCP037489_NIF3_YqfO"/>
    <property type="match status" value="1"/>
</dbReference>